<evidence type="ECO:0000313" key="5">
    <source>
        <dbReference type="Proteomes" id="UP001283361"/>
    </source>
</evidence>
<dbReference type="PANTHER" id="PTHR37984">
    <property type="entry name" value="PROTEIN CBG26694"/>
    <property type="match status" value="1"/>
</dbReference>
<reference evidence="4" key="1">
    <citation type="journal article" date="2023" name="G3 (Bethesda)">
        <title>A reference genome for the long-term kleptoplast-retaining sea slug Elysia crispata morphotype clarki.</title>
        <authorList>
            <person name="Eastman K.E."/>
            <person name="Pendleton A.L."/>
            <person name="Shaikh M.A."/>
            <person name="Suttiyut T."/>
            <person name="Ogas R."/>
            <person name="Tomko P."/>
            <person name="Gavelis G."/>
            <person name="Widhalm J.R."/>
            <person name="Wisecaver J.H."/>
        </authorList>
    </citation>
    <scope>NUCLEOTIDE SEQUENCE</scope>
    <source>
        <strain evidence="4">ECLA1</strain>
    </source>
</reference>
<dbReference type="Pfam" id="PF17919">
    <property type="entry name" value="RT_RNaseH_2"/>
    <property type="match status" value="1"/>
</dbReference>
<dbReference type="InterPro" id="IPR041577">
    <property type="entry name" value="RT_RNaseH_2"/>
</dbReference>
<dbReference type="AlphaFoldDB" id="A0AAE0YC73"/>
<dbReference type="CDD" id="cd09274">
    <property type="entry name" value="RNase_HI_RT_Ty3"/>
    <property type="match status" value="1"/>
</dbReference>
<dbReference type="InterPro" id="IPR043128">
    <property type="entry name" value="Rev_trsase/Diguanyl_cyclase"/>
</dbReference>
<dbReference type="Proteomes" id="UP001283361">
    <property type="component" value="Unassembled WGS sequence"/>
</dbReference>
<evidence type="ECO:0000256" key="2">
    <source>
        <dbReference type="SAM" id="MobiDB-lite"/>
    </source>
</evidence>
<sequence length="593" mass="67841">MARSELDLALRLCAVLEKDGRLRLCVDYRLLNSRTRKDNHCLPRVDEILDSLRGAKYFSRLDLKSGYHQISIREDHKPYTAFTVGPLGFWEHNRLAFGLCNSSGTCQMEDCFSDLNLRIMYIYIDDIIIFSETSEEHFKRFRLVFQRLRDCGLKLSPQKCAFAQSQVSFLGHLISADGVRTDPKIAKVKDWPSPQNPKELRSFLGFAGYYRKFVEKYSEIARPLNSLLPPTRKKIDKGPSKVTKWEWEDKHEQSFQCLKNLLCAAPLLAYADFTKPFELHIDASTVGLGAVIYQVIDGAKKVIAYASRSLSKSEERYPAHKLEFLCLKWSVCEKFNDYMWGAPKFLVRTDNNPLTYVLTTAKLDATGHRWLAALAAFDFEIEYTPGVSNRMPTLYRALHLFESTSRRCIDDCHEKTRVSYSENGSKAKESQKNYYDKRVRGAALILGLKVLVQNCSFEGPHKLQDKWSDDIFVVKEQPDSRTLVFVVEPVRKRTLHRNLLLPVESMREDRPDVSPDNVASRKALPSVKTNRTPGSISAMPQQVLHEDEVKGTTSELELEDDGESDLDESELIRSSLSPRFRGQVPVHALSHVI</sequence>
<dbReference type="SUPFAM" id="SSF56672">
    <property type="entry name" value="DNA/RNA polymerases"/>
    <property type="match status" value="1"/>
</dbReference>
<gene>
    <name evidence="4" type="ORF">RRG08_053535</name>
</gene>
<dbReference type="FunFam" id="3.30.70.270:FF:000003">
    <property type="entry name" value="Transposon Ty3-G Gag-Pol polyprotein"/>
    <property type="match status" value="1"/>
</dbReference>
<dbReference type="Gene3D" id="3.30.70.270">
    <property type="match status" value="2"/>
</dbReference>
<dbReference type="Gene3D" id="3.10.20.370">
    <property type="match status" value="1"/>
</dbReference>
<feature type="domain" description="Reverse transcriptase" evidence="3">
    <location>
        <begin position="1"/>
        <end position="174"/>
    </location>
</feature>
<dbReference type="CDD" id="cd01647">
    <property type="entry name" value="RT_LTR"/>
    <property type="match status" value="1"/>
</dbReference>
<dbReference type="InterPro" id="IPR043502">
    <property type="entry name" value="DNA/RNA_pol_sf"/>
</dbReference>
<dbReference type="FunFam" id="3.30.70.270:FF:000020">
    <property type="entry name" value="Transposon Tf2-6 polyprotein-like Protein"/>
    <property type="match status" value="1"/>
</dbReference>
<keyword evidence="1" id="KW-0511">Multifunctional enzyme</keyword>
<dbReference type="PROSITE" id="PS50878">
    <property type="entry name" value="RT_POL"/>
    <property type="match status" value="1"/>
</dbReference>
<dbReference type="PANTHER" id="PTHR37984:SF5">
    <property type="entry name" value="PROTEIN NYNRIN-LIKE"/>
    <property type="match status" value="1"/>
</dbReference>
<dbReference type="EMBL" id="JAWDGP010006506">
    <property type="protein sequence ID" value="KAK3739680.1"/>
    <property type="molecule type" value="Genomic_DNA"/>
</dbReference>
<evidence type="ECO:0000256" key="1">
    <source>
        <dbReference type="ARBA" id="ARBA00023268"/>
    </source>
</evidence>
<dbReference type="FunFam" id="3.10.20.370:FF:000001">
    <property type="entry name" value="Retrovirus-related Pol polyprotein from transposon 17.6-like protein"/>
    <property type="match status" value="1"/>
</dbReference>
<dbReference type="GO" id="GO:0003824">
    <property type="term" value="F:catalytic activity"/>
    <property type="evidence" value="ECO:0007669"/>
    <property type="project" value="UniProtKB-KW"/>
</dbReference>
<evidence type="ECO:0000313" key="4">
    <source>
        <dbReference type="EMBL" id="KAK3739680.1"/>
    </source>
</evidence>
<evidence type="ECO:0000259" key="3">
    <source>
        <dbReference type="PROSITE" id="PS50878"/>
    </source>
</evidence>
<feature type="compositionally biased region" description="Polar residues" evidence="2">
    <location>
        <begin position="527"/>
        <end position="540"/>
    </location>
</feature>
<organism evidence="4 5">
    <name type="scientific">Elysia crispata</name>
    <name type="common">lettuce slug</name>
    <dbReference type="NCBI Taxonomy" id="231223"/>
    <lineage>
        <taxon>Eukaryota</taxon>
        <taxon>Metazoa</taxon>
        <taxon>Spiralia</taxon>
        <taxon>Lophotrochozoa</taxon>
        <taxon>Mollusca</taxon>
        <taxon>Gastropoda</taxon>
        <taxon>Heterobranchia</taxon>
        <taxon>Euthyneura</taxon>
        <taxon>Panpulmonata</taxon>
        <taxon>Sacoglossa</taxon>
        <taxon>Placobranchoidea</taxon>
        <taxon>Plakobranchidae</taxon>
        <taxon>Elysia</taxon>
    </lineage>
</organism>
<feature type="compositionally biased region" description="Acidic residues" evidence="2">
    <location>
        <begin position="556"/>
        <end position="567"/>
    </location>
</feature>
<protein>
    <recommendedName>
        <fullName evidence="3">Reverse transcriptase domain-containing protein</fullName>
    </recommendedName>
</protein>
<dbReference type="InterPro" id="IPR000477">
    <property type="entry name" value="RT_dom"/>
</dbReference>
<dbReference type="Pfam" id="PF00078">
    <property type="entry name" value="RVT_1"/>
    <property type="match status" value="1"/>
</dbReference>
<comment type="caution">
    <text evidence="4">The sequence shown here is derived from an EMBL/GenBank/DDBJ whole genome shotgun (WGS) entry which is preliminary data.</text>
</comment>
<keyword evidence="5" id="KW-1185">Reference proteome</keyword>
<dbReference type="InterPro" id="IPR050951">
    <property type="entry name" value="Retrovirus_Pol_polyprotein"/>
</dbReference>
<name>A0AAE0YC73_9GAST</name>
<proteinExistence type="predicted"/>
<accession>A0AAE0YC73</accession>
<feature type="region of interest" description="Disordered" evidence="2">
    <location>
        <begin position="507"/>
        <end position="567"/>
    </location>
</feature>